<dbReference type="Gene3D" id="2.60.120.370">
    <property type="entry name" value="YhcH/YjgK/YiaL"/>
    <property type="match status" value="1"/>
</dbReference>
<dbReference type="STRING" id="290338.CKO_04624"/>
<dbReference type="InterPro" id="IPR004375">
    <property type="entry name" value="NanQ/TabA/YiaL"/>
</dbReference>
<evidence type="ECO:0008006" key="3">
    <source>
        <dbReference type="Google" id="ProtNLM"/>
    </source>
</evidence>
<evidence type="ECO:0000313" key="2">
    <source>
        <dbReference type="Proteomes" id="UP000008148"/>
    </source>
</evidence>
<dbReference type="HOGENOM" id="CLU_107139_3_1_6"/>
<dbReference type="PANTHER" id="PTHR34986">
    <property type="entry name" value="EVOLVED BETA-GALACTOSIDASE SUBUNIT BETA"/>
    <property type="match status" value="1"/>
</dbReference>
<gene>
    <name evidence="1" type="ordered locus">CKO_04624</name>
</gene>
<keyword evidence="2" id="KW-1185">Reference proteome</keyword>
<dbReference type="KEGG" id="cko:CKO_04624"/>
<name>A8AQB1_CITK8</name>
<dbReference type="EMBL" id="CP000822">
    <property type="protein sequence ID" value="ABV15674.1"/>
    <property type="molecule type" value="Genomic_DNA"/>
</dbReference>
<dbReference type="PANTHER" id="PTHR34986:SF5">
    <property type="entry name" value="N-ACETYLNEURAMINATE ANOMERASE NANQ"/>
    <property type="match status" value="1"/>
</dbReference>
<dbReference type="SUPFAM" id="SSF51197">
    <property type="entry name" value="Clavaminate synthase-like"/>
    <property type="match status" value="1"/>
</dbReference>
<dbReference type="AlphaFoldDB" id="A8AQB1"/>
<dbReference type="InterPro" id="IPR049827">
    <property type="entry name" value="NanQ"/>
</dbReference>
<evidence type="ECO:0000313" key="1">
    <source>
        <dbReference type="EMBL" id="ABV15674.1"/>
    </source>
</evidence>
<organism evidence="1 2">
    <name type="scientific">Citrobacter koseri (strain ATCC BAA-895 / CDC 4225-83 / SGSC4696)</name>
    <dbReference type="NCBI Taxonomy" id="290338"/>
    <lineage>
        <taxon>Bacteria</taxon>
        <taxon>Pseudomonadati</taxon>
        <taxon>Pseudomonadota</taxon>
        <taxon>Gammaproteobacteria</taxon>
        <taxon>Enterobacterales</taxon>
        <taxon>Enterobacteriaceae</taxon>
        <taxon>Citrobacter</taxon>
    </lineage>
</organism>
<accession>A8AQB1</accession>
<reference evidence="1 2" key="1">
    <citation type="submission" date="2007-08" db="EMBL/GenBank/DDBJ databases">
        <authorList>
            <consortium name="The Citrobacter koseri Genome Sequencing Project"/>
            <person name="McClelland M."/>
            <person name="Sanderson E.K."/>
            <person name="Porwollik S."/>
            <person name="Spieth J."/>
            <person name="Clifton W.S."/>
            <person name="Latreille P."/>
            <person name="Courtney L."/>
            <person name="Wang C."/>
            <person name="Pepin K."/>
            <person name="Bhonagiri V."/>
            <person name="Nash W."/>
            <person name="Johnson M."/>
            <person name="Thiruvilangam P."/>
            <person name="Wilson R."/>
        </authorList>
    </citation>
    <scope>NUCLEOTIDE SEQUENCE [LARGE SCALE GENOMIC DNA]</scope>
    <source>
        <strain evidence="2">ATCC BAA-895 / CDC 4225-83 / SGSC4696</strain>
    </source>
</reference>
<dbReference type="NCBIfam" id="TIGR00022">
    <property type="entry name" value="YhcH/YjgK/YiaL family protein"/>
    <property type="match status" value="1"/>
</dbReference>
<dbReference type="Pfam" id="PF04074">
    <property type="entry name" value="DUF386"/>
    <property type="match status" value="1"/>
</dbReference>
<sequence length="156" mass="17289">MMLMGEIQSLPSAGLHPVLLDALTLALTARPQEKTPGRYELQGDDVFMNVMQFATQSPQEKKAELHVQYIDIQLLLTGEERILFGVVGSARECEELHGEEDYQLCRHIHEQQSITLTPGMFSVFMPGEPHKPGCMAGESGEIKKAVVKVRASLLEA</sequence>
<dbReference type="Proteomes" id="UP000008148">
    <property type="component" value="Chromosome"/>
</dbReference>
<protein>
    <recommendedName>
        <fullName evidence="3">YhcH/YjgK/YiaL family protein</fullName>
    </recommendedName>
</protein>
<dbReference type="GO" id="GO:0005829">
    <property type="term" value="C:cytosol"/>
    <property type="evidence" value="ECO:0007669"/>
    <property type="project" value="TreeGrafter"/>
</dbReference>
<dbReference type="NCBIfam" id="NF040884">
    <property type="entry name" value="acetylneur_anom"/>
    <property type="match status" value="1"/>
</dbReference>
<proteinExistence type="predicted"/>
<dbReference type="InterPro" id="IPR037012">
    <property type="entry name" value="NanQ/TabA/YiaL_sf"/>
</dbReference>